<comment type="similarity">
    <text evidence="1 5">Belongs to the glutathione peroxidase family.</text>
</comment>
<dbReference type="PANTHER" id="PTHR11592">
    <property type="entry name" value="GLUTATHIONE PEROXIDASE"/>
    <property type="match status" value="1"/>
</dbReference>
<dbReference type="PANTHER" id="PTHR11592:SF40">
    <property type="entry name" value="THIOREDOXIN_GLUTATHIONE PEROXIDASE BTUE"/>
    <property type="match status" value="1"/>
</dbReference>
<keyword evidence="3 5" id="KW-0560">Oxidoreductase</keyword>
<evidence type="ECO:0000256" key="1">
    <source>
        <dbReference type="ARBA" id="ARBA00006926"/>
    </source>
</evidence>
<proteinExistence type="inferred from homology"/>
<evidence type="ECO:0000313" key="6">
    <source>
        <dbReference type="EMBL" id="MBB5064142.1"/>
    </source>
</evidence>
<dbReference type="PRINTS" id="PR01011">
    <property type="entry name" value="GLUTPROXDASE"/>
</dbReference>
<dbReference type="PROSITE" id="PS51355">
    <property type="entry name" value="GLUTATHIONE_PEROXID_3"/>
    <property type="match status" value="1"/>
</dbReference>
<feature type="active site" evidence="4">
    <location>
        <position position="36"/>
    </location>
</feature>
<comment type="caution">
    <text evidence="6">The sequence shown here is derived from an EMBL/GenBank/DDBJ whole genome shotgun (WGS) entry which is preliminary data.</text>
</comment>
<dbReference type="GO" id="GO:0004601">
    <property type="term" value="F:peroxidase activity"/>
    <property type="evidence" value="ECO:0007669"/>
    <property type="project" value="UniProtKB-KW"/>
</dbReference>
<accession>A0A7W8E9V0</accession>
<dbReference type="InterPro" id="IPR036249">
    <property type="entry name" value="Thioredoxin-like_sf"/>
</dbReference>
<dbReference type="Pfam" id="PF00255">
    <property type="entry name" value="GSHPx"/>
    <property type="match status" value="1"/>
</dbReference>
<evidence type="ECO:0000256" key="3">
    <source>
        <dbReference type="ARBA" id="ARBA00023002"/>
    </source>
</evidence>
<name>A0A7W8E9V0_9BACT</name>
<evidence type="ECO:0000256" key="5">
    <source>
        <dbReference type="RuleBase" id="RU000499"/>
    </source>
</evidence>
<keyword evidence="2 5" id="KW-0575">Peroxidase</keyword>
<dbReference type="Gene3D" id="3.40.30.10">
    <property type="entry name" value="Glutaredoxin"/>
    <property type="match status" value="1"/>
</dbReference>
<dbReference type="AlphaFoldDB" id="A0A7W8E9V0"/>
<sequence>MPTLYDLPLTTLSGSPTTLADFSGKALLIVNVASRCGLTPQYTDLENLYQQFKDQGFVILGFPANDFAGQEPGSNQEIAKFCSLDYPVTFPVFAKITVTGPDQHPLYAELTSAAPEHVVNDAGFRGNISGYLKSQGLPEPAPLPAVLWNFEKFVVGRDGTVIARFAPDMLPSDPRIVSAIEQALSN</sequence>
<evidence type="ECO:0000256" key="4">
    <source>
        <dbReference type="PIRSR" id="PIRSR000303-1"/>
    </source>
</evidence>
<dbReference type="InterPro" id="IPR000889">
    <property type="entry name" value="Glutathione_peroxidase"/>
</dbReference>
<dbReference type="FunFam" id="3.40.30.10:FF:000010">
    <property type="entry name" value="Glutathione peroxidase"/>
    <property type="match status" value="1"/>
</dbReference>
<gene>
    <name evidence="6" type="ORF">HDF15_002493</name>
</gene>
<dbReference type="PROSITE" id="PS00460">
    <property type="entry name" value="GLUTATHIONE_PEROXID_1"/>
    <property type="match status" value="1"/>
</dbReference>
<dbReference type="SUPFAM" id="SSF52833">
    <property type="entry name" value="Thioredoxin-like"/>
    <property type="match status" value="1"/>
</dbReference>
<evidence type="ECO:0000313" key="7">
    <source>
        <dbReference type="Proteomes" id="UP000584867"/>
    </source>
</evidence>
<dbReference type="PIRSF" id="PIRSF000303">
    <property type="entry name" value="Glutathion_perox"/>
    <property type="match status" value="1"/>
</dbReference>
<reference evidence="6 7" key="1">
    <citation type="submission" date="2020-08" db="EMBL/GenBank/DDBJ databases">
        <title>Genomic Encyclopedia of Type Strains, Phase IV (KMG-V): Genome sequencing to study the core and pangenomes of soil and plant-associated prokaryotes.</title>
        <authorList>
            <person name="Whitman W."/>
        </authorList>
    </citation>
    <scope>NUCLEOTIDE SEQUENCE [LARGE SCALE GENOMIC DNA]</scope>
    <source>
        <strain evidence="6 7">X5P3</strain>
    </source>
</reference>
<dbReference type="CDD" id="cd00340">
    <property type="entry name" value="GSH_Peroxidase"/>
    <property type="match status" value="1"/>
</dbReference>
<protein>
    <recommendedName>
        <fullName evidence="5">Glutathione peroxidase</fullName>
    </recommendedName>
</protein>
<dbReference type="EMBL" id="JACHIO010000009">
    <property type="protein sequence ID" value="MBB5064142.1"/>
    <property type="molecule type" value="Genomic_DNA"/>
</dbReference>
<dbReference type="InterPro" id="IPR029759">
    <property type="entry name" value="GPX_AS"/>
</dbReference>
<organism evidence="6 7">
    <name type="scientific">Granulicella mallensis</name>
    <dbReference type="NCBI Taxonomy" id="940614"/>
    <lineage>
        <taxon>Bacteria</taxon>
        <taxon>Pseudomonadati</taxon>
        <taxon>Acidobacteriota</taxon>
        <taxon>Terriglobia</taxon>
        <taxon>Terriglobales</taxon>
        <taxon>Acidobacteriaceae</taxon>
        <taxon>Granulicella</taxon>
    </lineage>
</organism>
<dbReference type="Proteomes" id="UP000584867">
    <property type="component" value="Unassembled WGS sequence"/>
</dbReference>
<dbReference type="GO" id="GO:0034599">
    <property type="term" value="P:cellular response to oxidative stress"/>
    <property type="evidence" value="ECO:0007669"/>
    <property type="project" value="TreeGrafter"/>
</dbReference>
<dbReference type="RefSeq" id="WP_184255800.1">
    <property type="nucleotide sequence ID" value="NZ_JACHIO010000009.1"/>
</dbReference>
<evidence type="ECO:0000256" key="2">
    <source>
        <dbReference type="ARBA" id="ARBA00022559"/>
    </source>
</evidence>